<evidence type="ECO:0000313" key="2">
    <source>
        <dbReference type="Proteomes" id="UP000095230"/>
    </source>
</evidence>
<name>A0A1E5IRL0_SHECO</name>
<organism evidence="1 2">
    <name type="scientific">Shewanella colwelliana</name>
    <name type="common">Alteromonas colwelliana</name>
    <dbReference type="NCBI Taxonomy" id="23"/>
    <lineage>
        <taxon>Bacteria</taxon>
        <taxon>Pseudomonadati</taxon>
        <taxon>Pseudomonadota</taxon>
        <taxon>Gammaproteobacteria</taxon>
        <taxon>Alteromonadales</taxon>
        <taxon>Shewanellaceae</taxon>
        <taxon>Shewanella</taxon>
    </lineage>
</organism>
<proteinExistence type="predicted"/>
<comment type="caution">
    <text evidence="1">The sequence shown here is derived from an EMBL/GenBank/DDBJ whole genome shotgun (WGS) entry which is preliminary data.</text>
</comment>
<protein>
    <submittedName>
        <fullName evidence="1">Uncharacterized protein</fullName>
    </submittedName>
</protein>
<evidence type="ECO:0000313" key="1">
    <source>
        <dbReference type="EMBL" id="OEG73160.1"/>
    </source>
</evidence>
<dbReference type="EMBL" id="MCBT01000044">
    <property type="protein sequence ID" value="OEG73160.1"/>
    <property type="molecule type" value="Genomic_DNA"/>
</dbReference>
<dbReference type="AlphaFoldDB" id="A0A1E5IRL0"/>
<accession>A0A1E5IRL0</accession>
<dbReference type="Proteomes" id="UP000095230">
    <property type="component" value="Unassembled WGS sequence"/>
</dbReference>
<dbReference type="RefSeq" id="WP_028764763.1">
    <property type="nucleotide sequence ID" value="NZ_BPEU01000032.1"/>
</dbReference>
<reference evidence="1 2" key="1">
    <citation type="submission" date="2016-07" db="EMBL/GenBank/DDBJ databases">
        <title>Whole-genome of two Shewanella species isolated from a digestive organ of sea cucumber Apostichopus japonicus Selenka 1867.</title>
        <authorList>
            <person name="Hong H.-H."/>
            <person name="Choi H."/>
            <person name="Cheon S."/>
            <person name="Oh J.-S."/>
            <person name="Lee H.-G."/>
            <person name="Park C."/>
        </authorList>
    </citation>
    <scope>NUCLEOTIDE SEQUENCE [LARGE SCALE GENOMIC DNA]</scope>
    <source>
        <strain evidence="1 2">CSB03KR</strain>
    </source>
</reference>
<gene>
    <name evidence="1" type="ORF">BEL05_07135</name>
</gene>
<sequence>MAFMENLNFKNMTSEDYLAHHSLISGKIAGDLRTYTLAGVTLKHRVINEDDIYSYETDNDYFQFYVREIPDYMREHFTDYATYYAAVLASFEVLKTNEDVCSLSVTQHYYLADRFLMHFSPSNNVYLPSAGGPIVIETASSNKDSYKIIVVGPSDSANYVSYGSIRIR</sequence>